<organism evidence="1">
    <name type="scientific">marine sediment metagenome</name>
    <dbReference type="NCBI Taxonomy" id="412755"/>
    <lineage>
        <taxon>unclassified sequences</taxon>
        <taxon>metagenomes</taxon>
        <taxon>ecological metagenomes</taxon>
    </lineage>
</organism>
<sequence length="366" mass="41601">MPKVARRTTTSLEIKLYDRDLSSSNLVENLTEKVQNLNFSTRLPGGFNLCKFRLKADLPEAWDWLTRRMFYRIVITDNQRTLWEGRLEDLGLEAGHADVVAYGYYANLRDVPFRTTKNQIWTTTVKDFLTAVCLQINSDQSNIDDTNITVDLAADSSYLDIYPQILLNKLLPFGDSSNNQWDFAIWEDRIPYLNARSITSVDWLTSLKDLSRFRLTHRGGDIWNSAYAVYDAAGIQRTADADDSDSQTKFNLTRQFVIPDLGTVAAGAAQASRDVWLEEHKDVRPRLENIVLGNQVSDSNGTPFPSFWIRAGEVVRIRDLVPASGDLDAVTRDSQRTYFIKETIYDVDKGTLRIVPDTQITRLGAL</sequence>
<name>A0A0F9A057_9ZZZZ</name>
<gene>
    <name evidence="1" type="ORF">LCGC14_2631000</name>
</gene>
<comment type="caution">
    <text evidence="1">The sequence shown here is derived from an EMBL/GenBank/DDBJ whole genome shotgun (WGS) entry which is preliminary data.</text>
</comment>
<feature type="non-terminal residue" evidence="1">
    <location>
        <position position="366"/>
    </location>
</feature>
<dbReference type="EMBL" id="LAZR01045129">
    <property type="protein sequence ID" value="KKK99612.1"/>
    <property type="molecule type" value="Genomic_DNA"/>
</dbReference>
<protein>
    <submittedName>
        <fullName evidence="1">Uncharacterized protein</fullName>
    </submittedName>
</protein>
<proteinExistence type="predicted"/>
<accession>A0A0F9A057</accession>
<dbReference type="AlphaFoldDB" id="A0A0F9A057"/>
<evidence type="ECO:0000313" key="1">
    <source>
        <dbReference type="EMBL" id="KKK99612.1"/>
    </source>
</evidence>
<reference evidence="1" key="1">
    <citation type="journal article" date="2015" name="Nature">
        <title>Complex archaea that bridge the gap between prokaryotes and eukaryotes.</title>
        <authorList>
            <person name="Spang A."/>
            <person name="Saw J.H."/>
            <person name="Jorgensen S.L."/>
            <person name="Zaremba-Niedzwiedzka K."/>
            <person name="Martijn J."/>
            <person name="Lind A.E."/>
            <person name="van Eijk R."/>
            <person name="Schleper C."/>
            <person name="Guy L."/>
            <person name="Ettema T.J."/>
        </authorList>
    </citation>
    <scope>NUCLEOTIDE SEQUENCE</scope>
</reference>